<gene>
    <name evidence="1" type="ORF">OMM_07368</name>
</gene>
<dbReference type="PANTHER" id="PTHR46656">
    <property type="entry name" value="PUTATIVE-RELATED"/>
    <property type="match status" value="1"/>
</dbReference>
<dbReference type="AlphaFoldDB" id="A0A1V1PD27"/>
<comment type="caution">
    <text evidence="1">The sequence shown here is derived from an EMBL/GenBank/DDBJ whole genome shotgun (WGS) entry which is preliminary data.</text>
</comment>
<reference evidence="2" key="1">
    <citation type="submission" date="2012-11" db="EMBL/GenBank/DDBJ databases">
        <authorList>
            <person name="Lucero-Rivera Y.E."/>
            <person name="Tovar-Ramirez D."/>
        </authorList>
    </citation>
    <scope>NUCLEOTIDE SEQUENCE [LARGE SCALE GENOMIC DNA]</scope>
    <source>
        <strain evidence="2">Araruama</strain>
    </source>
</reference>
<protein>
    <submittedName>
        <fullName evidence="1">Uncharacterized protein</fullName>
    </submittedName>
</protein>
<accession>A0A1V1PD27</accession>
<dbReference type="Proteomes" id="UP000189670">
    <property type="component" value="Unassembled WGS sequence"/>
</dbReference>
<name>A0A1V1PD27_9BACT</name>
<evidence type="ECO:0000313" key="2">
    <source>
        <dbReference type="Proteomes" id="UP000189670"/>
    </source>
</evidence>
<proteinExistence type="predicted"/>
<dbReference type="PANTHER" id="PTHR46656:SF3">
    <property type="entry name" value="PUTATIVE-RELATED"/>
    <property type="match status" value="1"/>
</dbReference>
<dbReference type="Gene3D" id="3.40.50.2000">
    <property type="entry name" value="Glycogen Phosphorylase B"/>
    <property type="match status" value="1"/>
</dbReference>
<organism evidence="1 2">
    <name type="scientific">Candidatus Magnetoglobus multicellularis str. Araruama</name>
    <dbReference type="NCBI Taxonomy" id="890399"/>
    <lineage>
        <taxon>Bacteria</taxon>
        <taxon>Pseudomonadati</taxon>
        <taxon>Thermodesulfobacteriota</taxon>
        <taxon>Desulfobacteria</taxon>
        <taxon>Desulfobacterales</taxon>
        <taxon>Desulfobacteraceae</taxon>
        <taxon>Candidatus Magnetoglobus</taxon>
    </lineage>
</organism>
<evidence type="ECO:0000313" key="1">
    <source>
        <dbReference type="EMBL" id="ETR72710.1"/>
    </source>
</evidence>
<sequence>MIQKNDIISTLNDWNYWNRNFSNTQKRQFYEDYSGQTEYLTSELAYLLDYEFEDINIPFFHSKDGYFGQWARPDMNQFRYYMRYIYENQDEARQKGLNASKKVHEQWTWEHAAKIAVKEIEHLIKREGLPK</sequence>
<dbReference type="EMBL" id="ATBP01000120">
    <property type="protein sequence ID" value="ETR72710.1"/>
    <property type="molecule type" value="Genomic_DNA"/>
</dbReference>